<name>A0ABV7R0Y2_9RHOB</name>
<protein>
    <submittedName>
        <fullName evidence="3">Cupin domain-containing protein</fullName>
    </submittedName>
</protein>
<evidence type="ECO:0000256" key="1">
    <source>
        <dbReference type="ARBA" id="ARBA00022723"/>
    </source>
</evidence>
<dbReference type="InterPro" id="IPR013096">
    <property type="entry name" value="Cupin_2"/>
</dbReference>
<dbReference type="InterPro" id="IPR011051">
    <property type="entry name" value="RmlC_Cupin_sf"/>
</dbReference>
<dbReference type="InterPro" id="IPR051610">
    <property type="entry name" value="GPI/OXD"/>
</dbReference>
<dbReference type="Proteomes" id="UP001595721">
    <property type="component" value="Unassembled WGS sequence"/>
</dbReference>
<dbReference type="InterPro" id="IPR014710">
    <property type="entry name" value="RmlC-like_jellyroll"/>
</dbReference>
<evidence type="ECO:0000259" key="2">
    <source>
        <dbReference type="Pfam" id="PF07883"/>
    </source>
</evidence>
<organism evidence="3 4">
    <name type="scientific">Paracoccus mangrovi</name>
    <dbReference type="NCBI Taxonomy" id="1715645"/>
    <lineage>
        <taxon>Bacteria</taxon>
        <taxon>Pseudomonadati</taxon>
        <taxon>Pseudomonadota</taxon>
        <taxon>Alphaproteobacteria</taxon>
        <taxon>Rhodobacterales</taxon>
        <taxon>Paracoccaceae</taxon>
        <taxon>Paracoccus</taxon>
    </lineage>
</organism>
<accession>A0ABV7R0Y2</accession>
<dbReference type="SUPFAM" id="SSF51182">
    <property type="entry name" value="RmlC-like cupins"/>
    <property type="match status" value="1"/>
</dbReference>
<dbReference type="Pfam" id="PF07883">
    <property type="entry name" value="Cupin_2"/>
    <property type="match status" value="1"/>
</dbReference>
<dbReference type="EMBL" id="JBHRXJ010000001">
    <property type="protein sequence ID" value="MFC3526787.1"/>
    <property type="molecule type" value="Genomic_DNA"/>
</dbReference>
<dbReference type="PANTHER" id="PTHR35848">
    <property type="entry name" value="OXALATE-BINDING PROTEIN"/>
    <property type="match status" value="1"/>
</dbReference>
<keyword evidence="1" id="KW-0479">Metal-binding</keyword>
<gene>
    <name evidence="3" type="ORF">ACFOMH_01290</name>
</gene>
<evidence type="ECO:0000313" key="4">
    <source>
        <dbReference type="Proteomes" id="UP001595721"/>
    </source>
</evidence>
<dbReference type="PANTHER" id="PTHR35848:SF9">
    <property type="entry name" value="SLL1358 PROTEIN"/>
    <property type="match status" value="1"/>
</dbReference>
<dbReference type="RefSeq" id="WP_377742112.1">
    <property type="nucleotide sequence ID" value="NZ_JBHRXJ010000001.1"/>
</dbReference>
<dbReference type="Gene3D" id="2.60.120.10">
    <property type="entry name" value="Jelly Rolls"/>
    <property type="match status" value="1"/>
</dbReference>
<keyword evidence="4" id="KW-1185">Reference proteome</keyword>
<proteinExistence type="predicted"/>
<evidence type="ECO:0000313" key="3">
    <source>
        <dbReference type="EMBL" id="MFC3526787.1"/>
    </source>
</evidence>
<feature type="domain" description="Cupin type-2" evidence="2">
    <location>
        <begin position="46"/>
        <end position="117"/>
    </location>
</feature>
<reference evidence="4" key="1">
    <citation type="journal article" date="2019" name="Int. J. Syst. Evol. Microbiol.">
        <title>The Global Catalogue of Microorganisms (GCM) 10K type strain sequencing project: providing services to taxonomists for standard genome sequencing and annotation.</title>
        <authorList>
            <consortium name="The Broad Institute Genomics Platform"/>
            <consortium name="The Broad Institute Genome Sequencing Center for Infectious Disease"/>
            <person name="Wu L."/>
            <person name="Ma J."/>
        </authorList>
    </citation>
    <scope>NUCLEOTIDE SEQUENCE [LARGE SCALE GENOMIC DNA]</scope>
    <source>
        <strain evidence="4">KCTC 42899</strain>
    </source>
</reference>
<dbReference type="CDD" id="cd02224">
    <property type="entry name" value="cupin_SPO2919-like"/>
    <property type="match status" value="1"/>
</dbReference>
<comment type="caution">
    <text evidence="3">The sequence shown here is derived from an EMBL/GenBank/DDBJ whole genome shotgun (WGS) entry which is preliminary data.</text>
</comment>
<sequence>MPKIDLDTAPVKTGSLYPEPYASQMAGRSGLRLGQAAGLTQFGVNIITLQPGAVASLRHWHLREDEFAMVLSGDLILVEDGGETPMHPGDCAAWRAGEPNGHRFVNRSAAPASFLVVGSKADCETVTYSDVDMVLHTDGGATRITYHDGSEWTAPRDLAPKGETK</sequence>